<gene>
    <name evidence="2" type="ORF">JI741_03375</name>
</gene>
<proteinExistence type="predicted"/>
<sequence>MKSQTSLLQPIALRVVLIAVLSFAFATVSKAQQPGTVVGKVNDYQSGKPMKVYVLLYNDSTLQTGVASDSLGNFKLNNVPQGQYSLRIKLYGYVTEVTPTFQVHASALNMGTLNMNKIPKRFFGAALWRKRKYVHMYL</sequence>
<dbReference type="EMBL" id="JAERRB010000001">
    <property type="protein sequence ID" value="MBL0740241.1"/>
    <property type="molecule type" value="Genomic_DNA"/>
</dbReference>
<accession>A0ABS1KPN0</accession>
<name>A0ABS1KPN0_9BACT</name>
<reference evidence="2 3" key="1">
    <citation type="submission" date="2021-01" db="EMBL/GenBank/DDBJ databases">
        <title>Chryseolinea sp. Jin1 Genome sequencing and assembly.</title>
        <authorList>
            <person name="Kim I."/>
        </authorList>
    </citation>
    <scope>NUCLEOTIDE SEQUENCE [LARGE SCALE GENOMIC DNA]</scope>
    <source>
        <strain evidence="2 3">Jin1</strain>
    </source>
</reference>
<feature type="chain" id="PRO_5045442169" evidence="1">
    <location>
        <begin position="32"/>
        <end position="138"/>
    </location>
</feature>
<keyword evidence="3" id="KW-1185">Reference proteome</keyword>
<organism evidence="2 3">
    <name type="scientific">Chryseolinea lacunae</name>
    <dbReference type="NCBI Taxonomy" id="2801331"/>
    <lineage>
        <taxon>Bacteria</taxon>
        <taxon>Pseudomonadati</taxon>
        <taxon>Bacteroidota</taxon>
        <taxon>Cytophagia</taxon>
        <taxon>Cytophagales</taxon>
        <taxon>Fulvivirgaceae</taxon>
        <taxon>Chryseolinea</taxon>
    </lineage>
</organism>
<keyword evidence="1" id="KW-0732">Signal</keyword>
<dbReference type="Proteomes" id="UP000613030">
    <property type="component" value="Unassembled WGS sequence"/>
</dbReference>
<protein>
    <submittedName>
        <fullName evidence="2">Carboxypeptidase regulatory-like domain-containing protein</fullName>
    </submittedName>
</protein>
<evidence type="ECO:0000313" key="3">
    <source>
        <dbReference type="Proteomes" id="UP000613030"/>
    </source>
</evidence>
<dbReference type="Gene3D" id="2.60.40.1120">
    <property type="entry name" value="Carboxypeptidase-like, regulatory domain"/>
    <property type="match status" value="1"/>
</dbReference>
<evidence type="ECO:0000256" key="1">
    <source>
        <dbReference type="SAM" id="SignalP"/>
    </source>
</evidence>
<feature type="signal peptide" evidence="1">
    <location>
        <begin position="1"/>
        <end position="31"/>
    </location>
</feature>
<evidence type="ECO:0000313" key="2">
    <source>
        <dbReference type="EMBL" id="MBL0740241.1"/>
    </source>
</evidence>
<dbReference type="Pfam" id="PF13620">
    <property type="entry name" value="CarboxypepD_reg"/>
    <property type="match status" value="1"/>
</dbReference>
<dbReference type="InterPro" id="IPR008969">
    <property type="entry name" value="CarboxyPept-like_regulatory"/>
</dbReference>
<dbReference type="SUPFAM" id="SSF49464">
    <property type="entry name" value="Carboxypeptidase regulatory domain-like"/>
    <property type="match status" value="1"/>
</dbReference>
<dbReference type="RefSeq" id="WP_202007370.1">
    <property type="nucleotide sequence ID" value="NZ_JAERRB010000001.1"/>
</dbReference>
<comment type="caution">
    <text evidence="2">The sequence shown here is derived from an EMBL/GenBank/DDBJ whole genome shotgun (WGS) entry which is preliminary data.</text>
</comment>